<proteinExistence type="predicted"/>
<dbReference type="Proteomes" id="UP000298003">
    <property type="component" value="Unassembled WGS sequence"/>
</dbReference>
<organism evidence="2 3">
    <name type="scientific">Cellulosimicrobium funkei</name>
    <dbReference type="NCBI Taxonomy" id="264251"/>
    <lineage>
        <taxon>Bacteria</taxon>
        <taxon>Bacillati</taxon>
        <taxon>Actinomycetota</taxon>
        <taxon>Actinomycetes</taxon>
        <taxon>Micrococcales</taxon>
        <taxon>Promicromonosporaceae</taxon>
        <taxon>Cellulosimicrobium</taxon>
    </lineage>
</organism>
<evidence type="ECO:0000256" key="1">
    <source>
        <dbReference type="SAM" id="Phobius"/>
    </source>
</evidence>
<sequence length="97" mass="10919">MITRPRTFLDVWSRRTGPERFDSYTRWSLYFLSGTEPLIALALIGSDPTFDPSVTRFWLALVLVHTVVCILVLRAGIGHFLGGRRVHPVLLALLGVL</sequence>
<dbReference type="AlphaFoldDB" id="A0A4Y8R1Z6"/>
<evidence type="ECO:0000313" key="2">
    <source>
        <dbReference type="EMBL" id="TFF10374.1"/>
    </source>
</evidence>
<comment type="caution">
    <text evidence="2">The sequence shown here is derived from an EMBL/GenBank/DDBJ whole genome shotgun (WGS) entry which is preliminary data.</text>
</comment>
<accession>A0A4Y8R1Z6</accession>
<reference evidence="2 3" key="1">
    <citation type="submission" date="2019-03" db="EMBL/GenBank/DDBJ databases">
        <title>Cellulosimicrobium funkei JCM14302 Assembly.</title>
        <authorList>
            <person name="Dou T."/>
        </authorList>
    </citation>
    <scope>NUCLEOTIDE SEQUENCE [LARGE SCALE GENOMIC DNA]</scope>
    <source>
        <strain evidence="2 3">JCM 14302</strain>
    </source>
</reference>
<keyword evidence="1" id="KW-0472">Membrane</keyword>
<dbReference type="EMBL" id="SOZH01000006">
    <property type="protein sequence ID" value="TFF10374.1"/>
    <property type="molecule type" value="Genomic_DNA"/>
</dbReference>
<evidence type="ECO:0000313" key="3">
    <source>
        <dbReference type="Proteomes" id="UP000298003"/>
    </source>
</evidence>
<protein>
    <submittedName>
        <fullName evidence="2">Uncharacterized protein</fullName>
    </submittedName>
</protein>
<keyword evidence="3" id="KW-1185">Reference proteome</keyword>
<feature type="transmembrane region" description="Helical" evidence="1">
    <location>
        <begin position="57"/>
        <end position="77"/>
    </location>
</feature>
<dbReference type="GeneID" id="95685059"/>
<name>A0A4Y8R1Z6_9MICO</name>
<keyword evidence="1" id="KW-0812">Transmembrane</keyword>
<keyword evidence="1" id="KW-1133">Transmembrane helix</keyword>
<feature type="transmembrane region" description="Helical" evidence="1">
    <location>
        <begin position="27"/>
        <end position="45"/>
    </location>
</feature>
<gene>
    <name evidence="2" type="ORF">E1O70_11215</name>
</gene>
<dbReference type="RefSeq" id="WP_061266818.1">
    <property type="nucleotide sequence ID" value="NZ_SOZH01000006.1"/>
</dbReference>